<dbReference type="Pfam" id="PF01757">
    <property type="entry name" value="Acyl_transf_3"/>
    <property type="match status" value="1"/>
</dbReference>
<feature type="transmembrane region" description="Helical" evidence="1">
    <location>
        <begin position="59"/>
        <end position="77"/>
    </location>
</feature>
<keyword evidence="1" id="KW-0472">Membrane</keyword>
<evidence type="ECO:0000259" key="2">
    <source>
        <dbReference type="Pfam" id="PF01757"/>
    </source>
</evidence>
<keyword evidence="3" id="KW-0012">Acyltransferase</keyword>
<feature type="transmembrane region" description="Helical" evidence="1">
    <location>
        <begin position="187"/>
        <end position="206"/>
    </location>
</feature>
<keyword evidence="3" id="KW-0808">Transferase</keyword>
<feature type="transmembrane region" description="Helical" evidence="1">
    <location>
        <begin position="20"/>
        <end position="39"/>
    </location>
</feature>
<evidence type="ECO:0000313" key="4">
    <source>
        <dbReference type="Proteomes" id="UP001056681"/>
    </source>
</evidence>
<feature type="domain" description="Acyltransferase 3" evidence="2">
    <location>
        <begin position="20"/>
        <end position="327"/>
    </location>
</feature>
<sequence>MARSILVAEGLAKREDNFLLLRVIAALLVIYGHSFHLAPRGGLTEIFIASGWGIYSGDIAVDMFFVISGFMVAGSYIRQPDLWEFMKARILRIVPGYLAWLIIAALVLGPMFTAMPLGEYFRQPDVWHYVTDNLKFSSDMRFLLPGVFAANPHPVVNGSLWTLPAEFRMYVFVAVLGATGILSHRRLVTSAVFGLVVIGMITPWNLPLHPDWVRLAGYFSIGILVFVFKDEIRISSAGLLAIAFAAYLCRGLDVYPIVFALALTYFCFWFAYIPKIPRLDAYGDPSYAIYLWGWPIQQIYVEAMPQSVSATNFVLSAATAVIVGYISWYLVEKPCLRLKTVFSRKSPAVARSGM</sequence>
<accession>A0ABY4T121</accession>
<keyword evidence="1" id="KW-0812">Transmembrane</keyword>
<dbReference type="InterPro" id="IPR002656">
    <property type="entry name" value="Acyl_transf_3_dom"/>
</dbReference>
<dbReference type="GO" id="GO:0016746">
    <property type="term" value="F:acyltransferase activity"/>
    <property type="evidence" value="ECO:0007669"/>
    <property type="project" value="UniProtKB-KW"/>
</dbReference>
<organism evidence="3 4">
    <name type="scientific">Luteibacter flocculans</name>
    <dbReference type="NCBI Taxonomy" id="2780091"/>
    <lineage>
        <taxon>Bacteria</taxon>
        <taxon>Pseudomonadati</taxon>
        <taxon>Pseudomonadota</taxon>
        <taxon>Gammaproteobacteria</taxon>
        <taxon>Lysobacterales</taxon>
        <taxon>Rhodanobacteraceae</taxon>
        <taxon>Luteibacter</taxon>
    </lineage>
</organism>
<evidence type="ECO:0000313" key="3">
    <source>
        <dbReference type="EMBL" id="URL57805.1"/>
    </source>
</evidence>
<feature type="transmembrane region" description="Helical" evidence="1">
    <location>
        <begin position="97"/>
        <end position="117"/>
    </location>
</feature>
<dbReference type="PANTHER" id="PTHR23028">
    <property type="entry name" value="ACETYLTRANSFERASE"/>
    <property type="match status" value="1"/>
</dbReference>
<dbReference type="PANTHER" id="PTHR23028:SF53">
    <property type="entry name" value="ACYL_TRANSF_3 DOMAIN-CONTAINING PROTEIN"/>
    <property type="match status" value="1"/>
</dbReference>
<dbReference type="RefSeq" id="WP_250338617.1">
    <property type="nucleotide sequence ID" value="NZ_CP063231.1"/>
</dbReference>
<proteinExistence type="predicted"/>
<keyword evidence="4" id="KW-1185">Reference proteome</keyword>
<feature type="transmembrane region" description="Helical" evidence="1">
    <location>
        <begin position="167"/>
        <end position="182"/>
    </location>
</feature>
<dbReference type="InterPro" id="IPR050879">
    <property type="entry name" value="Acyltransferase_3"/>
</dbReference>
<name>A0ABY4T121_9GAMM</name>
<dbReference type="Proteomes" id="UP001056681">
    <property type="component" value="Chromosome"/>
</dbReference>
<keyword evidence="1" id="KW-1133">Transmembrane helix</keyword>
<protein>
    <submittedName>
        <fullName evidence="3">Acyltransferase</fullName>
    </submittedName>
</protein>
<evidence type="ECO:0000256" key="1">
    <source>
        <dbReference type="SAM" id="Phobius"/>
    </source>
</evidence>
<feature type="transmembrane region" description="Helical" evidence="1">
    <location>
        <begin position="240"/>
        <end position="273"/>
    </location>
</feature>
<gene>
    <name evidence="3" type="ORF">IM816_14470</name>
</gene>
<feature type="transmembrane region" description="Helical" evidence="1">
    <location>
        <begin position="212"/>
        <end position="228"/>
    </location>
</feature>
<reference evidence="3" key="1">
    <citation type="submission" date="2020-10" db="EMBL/GenBank/DDBJ databases">
        <title>Whole-genome sequence of Luteibacter sp. EIF3.</title>
        <authorList>
            <person name="Friedrich I."/>
            <person name="Hertel R."/>
            <person name="Daniel R."/>
        </authorList>
    </citation>
    <scope>NUCLEOTIDE SEQUENCE</scope>
    <source>
        <strain evidence="3">EIF3</strain>
    </source>
</reference>
<dbReference type="EMBL" id="CP063231">
    <property type="protein sequence ID" value="URL57805.1"/>
    <property type="molecule type" value="Genomic_DNA"/>
</dbReference>
<feature type="transmembrane region" description="Helical" evidence="1">
    <location>
        <begin position="313"/>
        <end position="331"/>
    </location>
</feature>